<proteinExistence type="predicted"/>
<dbReference type="PROSITE" id="PS50112">
    <property type="entry name" value="PAS"/>
    <property type="match status" value="1"/>
</dbReference>
<dbReference type="InterPro" id="IPR035965">
    <property type="entry name" value="PAS-like_dom_sf"/>
</dbReference>
<comment type="caution">
    <text evidence="9">The sequence shown here is derived from an EMBL/GenBank/DDBJ whole genome shotgun (WGS) entry which is preliminary data.</text>
</comment>
<dbReference type="PROSITE" id="PS50109">
    <property type="entry name" value="HIS_KIN"/>
    <property type="match status" value="1"/>
</dbReference>
<dbReference type="SMART" id="SM00387">
    <property type="entry name" value="HATPase_c"/>
    <property type="match status" value="1"/>
</dbReference>
<dbReference type="InterPro" id="IPR036890">
    <property type="entry name" value="HATPase_C_sf"/>
</dbReference>
<dbReference type="InterPro" id="IPR031623">
    <property type="entry name" value="HisKA_4TM"/>
</dbReference>
<evidence type="ECO:0000256" key="6">
    <source>
        <dbReference type="SAM" id="Phobius"/>
    </source>
</evidence>
<dbReference type="Gene3D" id="1.10.287.130">
    <property type="match status" value="1"/>
</dbReference>
<dbReference type="Pfam" id="PF02518">
    <property type="entry name" value="HATPase_c"/>
    <property type="match status" value="1"/>
</dbReference>
<dbReference type="InterPro" id="IPR013656">
    <property type="entry name" value="PAS_4"/>
</dbReference>
<feature type="domain" description="PAS" evidence="8">
    <location>
        <begin position="133"/>
        <end position="186"/>
    </location>
</feature>
<dbReference type="RefSeq" id="WP_008165064.1">
    <property type="nucleotide sequence ID" value="NZ_AOHX01000058.1"/>
</dbReference>
<dbReference type="PANTHER" id="PTHR43304">
    <property type="entry name" value="PHYTOCHROME-LIKE PROTEIN CPH1"/>
    <property type="match status" value="1"/>
</dbReference>
<evidence type="ECO:0000256" key="3">
    <source>
        <dbReference type="ARBA" id="ARBA00022553"/>
    </source>
</evidence>
<dbReference type="InterPro" id="IPR005467">
    <property type="entry name" value="His_kinase_dom"/>
</dbReference>
<evidence type="ECO:0000313" key="10">
    <source>
        <dbReference type="Proteomes" id="UP000011661"/>
    </source>
</evidence>
<dbReference type="AlphaFoldDB" id="L9VXH6"/>
<dbReference type="CDD" id="cd00082">
    <property type="entry name" value="HisKA"/>
    <property type="match status" value="1"/>
</dbReference>
<dbReference type="GO" id="GO:0000155">
    <property type="term" value="F:phosphorelay sensor kinase activity"/>
    <property type="evidence" value="ECO:0007669"/>
    <property type="project" value="InterPro"/>
</dbReference>
<dbReference type="Gene3D" id="3.30.450.20">
    <property type="entry name" value="PAS domain"/>
    <property type="match status" value="1"/>
</dbReference>
<sequence>MADSRQLVLLGCLLLMLAAVHAVYKVATGGNALDAVFDFLLLGFSGLLVTYVGTWLTSSKIDAEFYRRVLLWCLGGVGVMFVFLLLRALHPGISNPFSHSTRAIALAIASVAGLGIGIHDARALTREHELQQEHDRFRAVFERSFDAMVIADDDGTYLDVNESASELFGLPTDELRGRTIEEFLPDRYDFEQEWQQFQTSENGRGTVPLVRSDGTQRLVEYAAATDIYPGQHLSILRDITARVEYQRKLEESNERLEQFAYAASHDLQEPLRMVTSYLQLLEDRYADDLDANGEEFIEFAVDGAERMREMIDGLLEYSRVETQGDPFEPVDLARVVTDVRMDLQFQIEDSGAKITTDELPQVYGDDGQLRHVFQNLLSNAIEYSGDEPPRVHIAAERVGHEWRISVRDEGIGIDTDDVERIFEVFQRLHSYEEYEGTGIGLALCKRIVERHGGEIRVDSEPGVGSTFSITLPAVPDS</sequence>
<keyword evidence="6" id="KW-0472">Membrane</keyword>
<dbReference type="SUPFAM" id="SSF55785">
    <property type="entry name" value="PYP-like sensor domain (PAS domain)"/>
    <property type="match status" value="1"/>
</dbReference>
<evidence type="ECO:0000256" key="1">
    <source>
        <dbReference type="ARBA" id="ARBA00000085"/>
    </source>
</evidence>
<dbReference type="Pfam" id="PF08448">
    <property type="entry name" value="PAS_4"/>
    <property type="match status" value="1"/>
</dbReference>
<feature type="transmembrane region" description="Helical" evidence="6">
    <location>
        <begin position="69"/>
        <end position="89"/>
    </location>
</feature>
<dbReference type="eggNOG" id="arCOG06940">
    <property type="taxonomic scope" value="Archaea"/>
</dbReference>
<evidence type="ECO:0000259" key="7">
    <source>
        <dbReference type="PROSITE" id="PS50109"/>
    </source>
</evidence>
<dbReference type="PANTHER" id="PTHR43304:SF1">
    <property type="entry name" value="PAC DOMAIN-CONTAINING PROTEIN"/>
    <property type="match status" value="1"/>
</dbReference>
<protein>
    <recommendedName>
        <fullName evidence="2">histidine kinase</fullName>
        <ecNumber evidence="2">2.7.13.3</ecNumber>
    </recommendedName>
</protein>
<comment type="catalytic activity">
    <reaction evidence="1">
        <text>ATP + protein L-histidine = ADP + protein N-phospho-L-histidine.</text>
        <dbReference type="EC" id="2.7.13.3"/>
    </reaction>
</comment>
<keyword evidence="3" id="KW-0597">Phosphoprotein</keyword>
<dbReference type="Pfam" id="PF16926">
    <property type="entry name" value="HisKA_4TM"/>
    <property type="match status" value="1"/>
</dbReference>
<dbReference type="OrthoDB" id="106630at2157"/>
<dbReference type="InterPro" id="IPR003661">
    <property type="entry name" value="HisK_dim/P_dom"/>
</dbReference>
<dbReference type="Proteomes" id="UP000011661">
    <property type="component" value="Unassembled WGS sequence"/>
</dbReference>
<dbReference type="eggNOG" id="arCOG09107">
    <property type="taxonomic scope" value="Archaea"/>
</dbReference>
<name>L9VXH6_9EURY</name>
<dbReference type="eggNOG" id="arCOG02358">
    <property type="taxonomic scope" value="Archaea"/>
</dbReference>
<evidence type="ECO:0000256" key="5">
    <source>
        <dbReference type="ARBA" id="ARBA00022777"/>
    </source>
</evidence>
<dbReference type="PRINTS" id="PR00344">
    <property type="entry name" value="BCTRLSENSOR"/>
</dbReference>
<evidence type="ECO:0000256" key="2">
    <source>
        <dbReference type="ARBA" id="ARBA00012438"/>
    </source>
</evidence>
<dbReference type="STRING" id="1230460.C495_16940"/>
<dbReference type="SMART" id="SM00091">
    <property type="entry name" value="PAS"/>
    <property type="match status" value="1"/>
</dbReference>
<dbReference type="Pfam" id="PF00512">
    <property type="entry name" value="HisKA"/>
    <property type="match status" value="1"/>
</dbReference>
<feature type="domain" description="Histidine kinase" evidence="7">
    <location>
        <begin position="262"/>
        <end position="475"/>
    </location>
</feature>
<dbReference type="PATRIC" id="fig|1230460.4.peg.3430"/>
<keyword evidence="4" id="KW-0808">Transferase</keyword>
<dbReference type="InterPro" id="IPR000014">
    <property type="entry name" value="PAS"/>
</dbReference>
<organism evidence="9 10">
    <name type="scientific">Natronorubrum sulfidifaciens JCM 14089</name>
    <dbReference type="NCBI Taxonomy" id="1230460"/>
    <lineage>
        <taxon>Archaea</taxon>
        <taxon>Methanobacteriati</taxon>
        <taxon>Methanobacteriota</taxon>
        <taxon>Stenosarchaea group</taxon>
        <taxon>Halobacteria</taxon>
        <taxon>Halobacteriales</taxon>
        <taxon>Natrialbaceae</taxon>
        <taxon>Natronorubrum</taxon>
    </lineage>
</organism>
<feature type="transmembrane region" description="Helical" evidence="6">
    <location>
        <begin position="32"/>
        <end position="57"/>
    </location>
</feature>
<dbReference type="InterPro" id="IPR036097">
    <property type="entry name" value="HisK_dim/P_sf"/>
</dbReference>
<dbReference type="CDD" id="cd00130">
    <property type="entry name" value="PAS"/>
    <property type="match status" value="1"/>
</dbReference>
<dbReference type="EC" id="2.7.13.3" evidence="2"/>
<accession>L9VXH6</accession>
<dbReference type="SUPFAM" id="SSF47384">
    <property type="entry name" value="Homodimeric domain of signal transducing histidine kinase"/>
    <property type="match status" value="1"/>
</dbReference>
<dbReference type="InterPro" id="IPR004358">
    <property type="entry name" value="Sig_transdc_His_kin-like_C"/>
</dbReference>
<reference evidence="9 10" key="1">
    <citation type="journal article" date="2014" name="PLoS Genet.">
        <title>Phylogenetically driven sequencing of extremely halophilic archaea reveals strategies for static and dynamic osmo-response.</title>
        <authorList>
            <person name="Becker E.A."/>
            <person name="Seitzer P.M."/>
            <person name="Tritt A."/>
            <person name="Larsen D."/>
            <person name="Krusor M."/>
            <person name="Yao A.I."/>
            <person name="Wu D."/>
            <person name="Madern D."/>
            <person name="Eisen J.A."/>
            <person name="Darling A.E."/>
            <person name="Facciotti M.T."/>
        </authorList>
    </citation>
    <scope>NUCLEOTIDE SEQUENCE [LARGE SCALE GENOMIC DNA]</scope>
    <source>
        <strain evidence="9 10">JCM 14089</strain>
    </source>
</reference>
<evidence type="ECO:0000256" key="4">
    <source>
        <dbReference type="ARBA" id="ARBA00022679"/>
    </source>
</evidence>
<evidence type="ECO:0000313" key="9">
    <source>
        <dbReference type="EMBL" id="ELY40943.1"/>
    </source>
</evidence>
<dbReference type="EMBL" id="AOHX01000058">
    <property type="protein sequence ID" value="ELY40943.1"/>
    <property type="molecule type" value="Genomic_DNA"/>
</dbReference>
<keyword evidence="6" id="KW-0812">Transmembrane</keyword>
<keyword evidence="5 9" id="KW-0418">Kinase</keyword>
<keyword evidence="10" id="KW-1185">Reference proteome</keyword>
<dbReference type="InterPro" id="IPR052162">
    <property type="entry name" value="Sensor_kinase/Photoreceptor"/>
</dbReference>
<gene>
    <name evidence="9" type="ORF">C495_16940</name>
</gene>
<dbReference type="FunFam" id="3.30.565.10:FF:000006">
    <property type="entry name" value="Sensor histidine kinase WalK"/>
    <property type="match status" value="1"/>
</dbReference>
<evidence type="ECO:0000259" key="8">
    <source>
        <dbReference type="PROSITE" id="PS50112"/>
    </source>
</evidence>
<dbReference type="SMART" id="SM00388">
    <property type="entry name" value="HisKA"/>
    <property type="match status" value="1"/>
</dbReference>
<keyword evidence="6" id="KW-1133">Transmembrane helix</keyword>
<dbReference type="Gene3D" id="3.30.565.10">
    <property type="entry name" value="Histidine kinase-like ATPase, C-terminal domain"/>
    <property type="match status" value="1"/>
</dbReference>
<dbReference type="SUPFAM" id="SSF55874">
    <property type="entry name" value="ATPase domain of HSP90 chaperone/DNA topoisomerase II/histidine kinase"/>
    <property type="match status" value="1"/>
</dbReference>
<dbReference type="InterPro" id="IPR003594">
    <property type="entry name" value="HATPase_dom"/>
</dbReference>
<dbReference type="NCBIfam" id="TIGR00229">
    <property type="entry name" value="sensory_box"/>
    <property type="match status" value="1"/>
</dbReference>